<dbReference type="RefSeq" id="WP_152898035.1">
    <property type="nucleotide sequence ID" value="NZ_WHUV01000002.1"/>
</dbReference>
<comment type="caution">
    <text evidence="1">The sequence shown here is derived from an EMBL/GenBank/DDBJ whole genome shotgun (WGS) entry which is preliminary data.</text>
</comment>
<evidence type="ECO:0000313" key="2">
    <source>
        <dbReference type="Proteomes" id="UP000486534"/>
    </source>
</evidence>
<dbReference type="EMBL" id="WHUV01000002">
    <property type="protein sequence ID" value="MQA54619.1"/>
    <property type="molecule type" value="Genomic_DNA"/>
</dbReference>
<gene>
    <name evidence="1" type="ORF">GDH07_14980</name>
</gene>
<sequence>MKFTSAGKLIEPRRVGYRSLGFGEATSLETTPFELLINHWELAQGFIQCADGFISQCREDDLAQGFADIVQLQRLDYPKFENLLANQPQLAAELIKDYLYFELLYALFPNTSALELVINEIASVLVARTTVTITGLTFPVYHRHSAH</sequence>
<proteinExistence type="predicted"/>
<accession>A0A7X1PLV8</accession>
<dbReference type="Proteomes" id="UP000486534">
    <property type="component" value="Unassembled WGS sequence"/>
</dbReference>
<protein>
    <submittedName>
        <fullName evidence="1">Uncharacterized protein</fullName>
    </submittedName>
</protein>
<name>A0A7X1PLV8_9PSED</name>
<organism evidence="1 2">
    <name type="scientific">Pseudomonas piscis</name>
    <dbReference type="NCBI Taxonomy" id="2614538"/>
    <lineage>
        <taxon>Bacteria</taxon>
        <taxon>Pseudomonadati</taxon>
        <taxon>Pseudomonadota</taxon>
        <taxon>Gammaproteobacteria</taxon>
        <taxon>Pseudomonadales</taxon>
        <taxon>Pseudomonadaceae</taxon>
        <taxon>Pseudomonas</taxon>
    </lineage>
</organism>
<reference evidence="1 2" key="1">
    <citation type="submission" date="2019-10" db="EMBL/GenBank/DDBJ databases">
        <title>Pseudomonas dajingensis sp. nov., isolated from the profound head ulcers of farmed Murray cod (Maccullochella peelii peelii).</title>
        <authorList>
            <person name="Liu Y."/>
        </authorList>
    </citation>
    <scope>NUCLEOTIDE SEQUENCE [LARGE SCALE GENOMIC DNA]</scope>
    <source>
        <strain evidence="1 2">MC042</strain>
    </source>
</reference>
<dbReference type="AlphaFoldDB" id="A0A7X1PLV8"/>
<evidence type="ECO:0000313" key="1">
    <source>
        <dbReference type="EMBL" id="MQA54619.1"/>
    </source>
</evidence>